<sequence>MSHTLWSTALEEKAKCALCAHLSKLGRKPRSLALARHHQAKRRRLTKAMSAQQLVWNWCRPPRESVGVKLRGSPKGQDPPPAEQGPFSPLSARRFLEPLLETSMRKDSRTAESPAPGSHFQPRGKADSPRTPTAPGAGVRQAFGDAGPTPPRLSGTLGTPSSGRGACAPLARVPPQPAEFGESLARFALAAAELPKAELPWGCGQEAPGVPGAVSAWARGLKGGRRWGKGGLLCVAQDSHLRTNAAARSAAASASSAAPPPPRRFLTAEPFPRLPPAPAFVRLESNAVN</sequence>
<protein>
    <submittedName>
        <fullName evidence="2">Uncharacterized protein</fullName>
    </submittedName>
</protein>
<accession>A0AB34HAL6</accession>
<dbReference type="Proteomes" id="UP001159641">
    <property type="component" value="Unassembled WGS sequence"/>
</dbReference>
<reference evidence="2 3" key="1">
    <citation type="submission" date="2022-11" db="EMBL/GenBank/DDBJ databases">
        <title>Whole genome sequence of Eschrichtius robustus ER-17-0199.</title>
        <authorList>
            <person name="Bruniche-Olsen A."/>
            <person name="Black A.N."/>
            <person name="Fields C.J."/>
            <person name="Walden K."/>
            <person name="Dewoody J.A."/>
        </authorList>
    </citation>
    <scope>NUCLEOTIDE SEQUENCE [LARGE SCALE GENOMIC DNA]</scope>
    <source>
        <strain evidence="2">ER-17-0199</strain>
        <tissue evidence="2">Blubber</tissue>
    </source>
</reference>
<proteinExistence type="predicted"/>
<comment type="caution">
    <text evidence="2">The sequence shown here is derived from an EMBL/GenBank/DDBJ whole genome shotgun (WGS) entry which is preliminary data.</text>
</comment>
<evidence type="ECO:0000313" key="2">
    <source>
        <dbReference type="EMBL" id="KAJ8788791.1"/>
    </source>
</evidence>
<dbReference type="AlphaFoldDB" id="A0AB34HAL6"/>
<feature type="region of interest" description="Disordered" evidence="1">
    <location>
        <begin position="246"/>
        <end position="276"/>
    </location>
</feature>
<evidence type="ECO:0000256" key="1">
    <source>
        <dbReference type="SAM" id="MobiDB-lite"/>
    </source>
</evidence>
<gene>
    <name evidence="2" type="ORF">J1605_005087</name>
</gene>
<feature type="region of interest" description="Disordered" evidence="1">
    <location>
        <begin position="103"/>
        <end position="174"/>
    </location>
</feature>
<evidence type="ECO:0000313" key="3">
    <source>
        <dbReference type="Proteomes" id="UP001159641"/>
    </source>
</evidence>
<dbReference type="EMBL" id="JAIQCJ010001564">
    <property type="protein sequence ID" value="KAJ8788791.1"/>
    <property type="molecule type" value="Genomic_DNA"/>
</dbReference>
<keyword evidence="3" id="KW-1185">Reference proteome</keyword>
<feature type="compositionally biased region" description="Low complexity" evidence="1">
    <location>
        <begin position="246"/>
        <end position="257"/>
    </location>
</feature>
<organism evidence="2 3">
    <name type="scientific">Eschrichtius robustus</name>
    <name type="common">California gray whale</name>
    <name type="synonym">Eschrichtius gibbosus</name>
    <dbReference type="NCBI Taxonomy" id="9764"/>
    <lineage>
        <taxon>Eukaryota</taxon>
        <taxon>Metazoa</taxon>
        <taxon>Chordata</taxon>
        <taxon>Craniata</taxon>
        <taxon>Vertebrata</taxon>
        <taxon>Euteleostomi</taxon>
        <taxon>Mammalia</taxon>
        <taxon>Eutheria</taxon>
        <taxon>Laurasiatheria</taxon>
        <taxon>Artiodactyla</taxon>
        <taxon>Whippomorpha</taxon>
        <taxon>Cetacea</taxon>
        <taxon>Mysticeti</taxon>
        <taxon>Eschrichtiidae</taxon>
        <taxon>Eschrichtius</taxon>
    </lineage>
</organism>
<name>A0AB34HAL6_ESCRO</name>
<feature type="region of interest" description="Disordered" evidence="1">
    <location>
        <begin position="67"/>
        <end position="90"/>
    </location>
</feature>